<feature type="compositionally biased region" description="Polar residues" evidence="8">
    <location>
        <begin position="12"/>
        <end position="32"/>
    </location>
</feature>
<evidence type="ECO:0000256" key="2">
    <source>
        <dbReference type="ARBA" id="ARBA00022723"/>
    </source>
</evidence>
<dbReference type="GO" id="GO:0008270">
    <property type="term" value="F:zinc ion binding"/>
    <property type="evidence" value="ECO:0007669"/>
    <property type="project" value="UniProtKB-KW"/>
</dbReference>
<evidence type="ECO:0000259" key="9">
    <source>
        <dbReference type="PROSITE" id="PS50157"/>
    </source>
</evidence>
<dbReference type="GO" id="GO:0000981">
    <property type="term" value="F:DNA-binding transcription factor activity, RNA polymerase II-specific"/>
    <property type="evidence" value="ECO:0007669"/>
    <property type="project" value="InterPro"/>
</dbReference>
<evidence type="ECO:0000256" key="7">
    <source>
        <dbReference type="PROSITE-ProRule" id="PRU00042"/>
    </source>
</evidence>
<dbReference type="Proteomes" id="UP000800235">
    <property type="component" value="Unassembled WGS sequence"/>
</dbReference>
<dbReference type="CDD" id="cd12148">
    <property type="entry name" value="fungal_TF_MHR"/>
    <property type="match status" value="1"/>
</dbReference>
<evidence type="ECO:0000256" key="8">
    <source>
        <dbReference type="SAM" id="MobiDB-lite"/>
    </source>
</evidence>
<feature type="compositionally biased region" description="Polar residues" evidence="8">
    <location>
        <begin position="167"/>
        <end position="178"/>
    </location>
</feature>
<dbReference type="OrthoDB" id="6077919at2759"/>
<dbReference type="GO" id="GO:0006351">
    <property type="term" value="P:DNA-templated transcription"/>
    <property type="evidence" value="ECO:0007669"/>
    <property type="project" value="InterPro"/>
</dbReference>
<feature type="domain" description="C2H2-type" evidence="9">
    <location>
        <begin position="117"/>
        <end position="143"/>
    </location>
</feature>
<evidence type="ECO:0000256" key="6">
    <source>
        <dbReference type="ARBA" id="ARBA00023242"/>
    </source>
</evidence>
<keyword evidence="2" id="KW-0479">Metal-binding</keyword>
<gene>
    <name evidence="10" type="ORF">EJ08DRAFT_692732</name>
</gene>
<proteinExistence type="predicted"/>
<dbReference type="PANTHER" id="PTHR40626:SF11">
    <property type="entry name" value="ZINC FINGER PROTEIN YPR022C"/>
    <property type="match status" value="1"/>
</dbReference>
<dbReference type="InterPro" id="IPR036236">
    <property type="entry name" value="Znf_C2H2_sf"/>
</dbReference>
<protein>
    <recommendedName>
        <fullName evidence="9">C2H2-type domain-containing protein</fullName>
    </recommendedName>
</protein>
<dbReference type="SMART" id="SM00355">
    <property type="entry name" value="ZnF_C2H2"/>
    <property type="match status" value="2"/>
</dbReference>
<keyword evidence="5" id="KW-0862">Zinc</keyword>
<dbReference type="Pfam" id="PF04082">
    <property type="entry name" value="Fungal_trans"/>
    <property type="match status" value="1"/>
</dbReference>
<comment type="caution">
    <text evidence="10">The sequence shown here is derived from an EMBL/GenBank/DDBJ whole genome shotgun (WGS) entry which is preliminary data.</text>
</comment>
<dbReference type="AlphaFoldDB" id="A0A9P4U323"/>
<evidence type="ECO:0000313" key="10">
    <source>
        <dbReference type="EMBL" id="KAF2435485.1"/>
    </source>
</evidence>
<evidence type="ECO:0000313" key="11">
    <source>
        <dbReference type="Proteomes" id="UP000800235"/>
    </source>
</evidence>
<dbReference type="EMBL" id="MU007013">
    <property type="protein sequence ID" value="KAF2435485.1"/>
    <property type="molecule type" value="Genomic_DNA"/>
</dbReference>
<dbReference type="GO" id="GO:0000785">
    <property type="term" value="C:chromatin"/>
    <property type="evidence" value="ECO:0007669"/>
    <property type="project" value="TreeGrafter"/>
</dbReference>
<evidence type="ECO:0000256" key="1">
    <source>
        <dbReference type="ARBA" id="ARBA00004123"/>
    </source>
</evidence>
<dbReference type="Gene3D" id="3.30.160.60">
    <property type="entry name" value="Classic Zinc Finger"/>
    <property type="match status" value="1"/>
</dbReference>
<feature type="domain" description="C2H2-type" evidence="9">
    <location>
        <begin position="142"/>
        <end position="172"/>
    </location>
</feature>
<feature type="region of interest" description="Disordered" evidence="8">
    <location>
        <begin position="1"/>
        <end position="109"/>
    </location>
</feature>
<dbReference type="InterPro" id="IPR013087">
    <property type="entry name" value="Znf_C2H2_type"/>
</dbReference>
<feature type="compositionally biased region" description="Polar residues" evidence="8">
    <location>
        <begin position="40"/>
        <end position="75"/>
    </location>
</feature>
<organism evidence="10 11">
    <name type="scientific">Tothia fuscella</name>
    <dbReference type="NCBI Taxonomy" id="1048955"/>
    <lineage>
        <taxon>Eukaryota</taxon>
        <taxon>Fungi</taxon>
        <taxon>Dikarya</taxon>
        <taxon>Ascomycota</taxon>
        <taxon>Pezizomycotina</taxon>
        <taxon>Dothideomycetes</taxon>
        <taxon>Pleosporomycetidae</taxon>
        <taxon>Venturiales</taxon>
        <taxon>Cylindrosympodiaceae</taxon>
        <taxon>Tothia</taxon>
    </lineage>
</organism>
<dbReference type="GO" id="GO:0000978">
    <property type="term" value="F:RNA polymerase II cis-regulatory region sequence-specific DNA binding"/>
    <property type="evidence" value="ECO:0007669"/>
    <property type="project" value="InterPro"/>
</dbReference>
<evidence type="ECO:0000256" key="4">
    <source>
        <dbReference type="ARBA" id="ARBA00022771"/>
    </source>
</evidence>
<keyword evidence="3" id="KW-0677">Repeat</keyword>
<comment type="subcellular location">
    <subcellularLocation>
        <location evidence="1">Nucleus</location>
    </subcellularLocation>
</comment>
<dbReference type="PANTHER" id="PTHR40626">
    <property type="entry name" value="MIP31509P"/>
    <property type="match status" value="1"/>
</dbReference>
<dbReference type="PROSITE" id="PS50157">
    <property type="entry name" value="ZINC_FINGER_C2H2_2"/>
    <property type="match status" value="2"/>
</dbReference>
<dbReference type="GO" id="GO:0005634">
    <property type="term" value="C:nucleus"/>
    <property type="evidence" value="ECO:0007669"/>
    <property type="project" value="UniProtKB-SubCell"/>
</dbReference>
<evidence type="ECO:0000256" key="5">
    <source>
        <dbReference type="ARBA" id="ARBA00022833"/>
    </source>
</evidence>
<name>A0A9P4U323_9PEZI</name>
<dbReference type="SUPFAM" id="SSF57667">
    <property type="entry name" value="beta-beta-alpha zinc fingers"/>
    <property type="match status" value="1"/>
</dbReference>
<feature type="region of interest" description="Disordered" evidence="8">
    <location>
        <begin position="166"/>
        <end position="186"/>
    </location>
</feature>
<evidence type="ECO:0000256" key="3">
    <source>
        <dbReference type="ARBA" id="ARBA00022737"/>
    </source>
</evidence>
<dbReference type="InterPro" id="IPR051059">
    <property type="entry name" value="VerF-like"/>
</dbReference>
<keyword evidence="11" id="KW-1185">Reference proteome</keyword>
<accession>A0A9P4U323</accession>
<sequence>MVEQAINPESLVESNSRKSQPHYQDHQVSIQLRRTRPSPDINTTHSTSQRKTLTPFPSTRIPSINPESPGSQPSDSSKKRSAKMPSSDTSVQSSLTAPKYTKTGRVSKAQKGVQGAHRCVCGKVYSRAEHLRRHKQNHETQLPCPLSSCGKLFYRQDLLDRHLATKHNGSNNTVDANDSPSVSSGSSYGTHNVLLAPVVTSVEASSVAPSYIPGSSQHPTTSIAQTSNDSIRYQPIFYAQSITSNQFSSIPFLNFINPSTVKDTPSLKTETLSYRTPYSAPWEVELEATVESSHGYNIGGASDYSSSGDQSPFIPYQYLTSTPGELDTLYPPHNNFEPLWFPLQSTNASSPRSVAGHLPVWGEMEPTSFPASVASSPASTCAAMPPVIMPQGQNGVPYPLPWMAQRDRYGTLDLEGLLEDQHLGVCLSLRTKQHYVDAYWKNFHPLFPVLHKQSYRSQNPSPLLGAAVMAIGAQYTDEQFAKGDSRILHEKCLELINKYKQTLSSSKRLDYMQAIFLVELFSHFKAKRAAPALSDIFIETYDQLWQKHHNTPRARYDQLSAVAPHASDESLQPQWAQWIHLHAFERLLAACYILESQQALLLVRANQTPAGLGLELFMPAQIAVWEATSCSRWSQLMRTNSPPVKNIEQILDTVVNSSTQTPPFEPFQCSLLTACHSASVVARKQDLEQAPYIPAHASHQIFEIENTVALQSVLCLHPNIRIMHHAVVLASVTPLRALLASSGESWVLSQRLSHEALLAAAEFATLKNELHTWTDGLQPPAFFWTGLTAVNPSLQALQEALNISELALDTDAKNLAFGAEMALYYASLVLWAATFAAVAKAEANGLKFETDDTAEFEAPRAEHDARYFVQLAKADINSLVGDGFPSLERVDRWRFGVGAALRWSAWCIGGAGMRSSGVGELMEGAVGVLERLGRSGWVGDWF</sequence>
<reference evidence="10" key="1">
    <citation type="journal article" date="2020" name="Stud. Mycol.">
        <title>101 Dothideomycetes genomes: a test case for predicting lifestyles and emergence of pathogens.</title>
        <authorList>
            <person name="Haridas S."/>
            <person name="Albert R."/>
            <person name="Binder M."/>
            <person name="Bloem J."/>
            <person name="Labutti K."/>
            <person name="Salamov A."/>
            <person name="Andreopoulos B."/>
            <person name="Baker S."/>
            <person name="Barry K."/>
            <person name="Bills G."/>
            <person name="Bluhm B."/>
            <person name="Cannon C."/>
            <person name="Castanera R."/>
            <person name="Culley D."/>
            <person name="Daum C."/>
            <person name="Ezra D."/>
            <person name="Gonzalez J."/>
            <person name="Henrissat B."/>
            <person name="Kuo A."/>
            <person name="Liang C."/>
            <person name="Lipzen A."/>
            <person name="Lutzoni F."/>
            <person name="Magnuson J."/>
            <person name="Mondo S."/>
            <person name="Nolan M."/>
            <person name="Ohm R."/>
            <person name="Pangilinan J."/>
            <person name="Park H.-J."/>
            <person name="Ramirez L."/>
            <person name="Alfaro M."/>
            <person name="Sun H."/>
            <person name="Tritt A."/>
            <person name="Yoshinaga Y."/>
            <person name="Zwiers L.-H."/>
            <person name="Turgeon B."/>
            <person name="Goodwin S."/>
            <person name="Spatafora J."/>
            <person name="Crous P."/>
            <person name="Grigoriev I."/>
        </authorList>
    </citation>
    <scope>NUCLEOTIDE SEQUENCE</scope>
    <source>
        <strain evidence="10">CBS 130266</strain>
    </source>
</reference>
<dbReference type="InterPro" id="IPR007219">
    <property type="entry name" value="XnlR_reg_dom"/>
</dbReference>
<feature type="compositionally biased region" description="Polar residues" evidence="8">
    <location>
        <begin position="84"/>
        <end position="96"/>
    </location>
</feature>
<keyword evidence="6" id="KW-0539">Nucleus</keyword>
<keyword evidence="4 7" id="KW-0863">Zinc-finger</keyword>
<dbReference type="PROSITE" id="PS00028">
    <property type="entry name" value="ZINC_FINGER_C2H2_1"/>
    <property type="match status" value="1"/>
</dbReference>